<proteinExistence type="predicted"/>
<reference evidence="1 2" key="1">
    <citation type="submission" date="2018-11" db="EMBL/GenBank/DDBJ databases">
        <authorList>
            <consortium name="Pathogen Informatics"/>
        </authorList>
    </citation>
    <scope>NUCLEOTIDE SEQUENCE [LARGE SCALE GENOMIC DNA]</scope>
</reference>
<organism evidence="1 2">
    <name type="scientific">Strongylus vulgaris</name>
    <name type="common">Blood worm</name>
    <dbReference type="NCBI Taxonomy" id="40348"/>
    <lineage>
        <taxon>Eukaryota</taxon>
        <taxon>Metazoa</taxon>
        <taxon>Ecdysozoa</taxon>
        <taxon>Nematoda</taxon>
        <taxon>Chromadorea</taxon>
        <taxon>Rhabditida</taxon>
        <taxon>Rhabditina</taxon>
        <taxon>Rhabditomorpha</taxon>
        <taxon>Strongyloidea</taxon>
        <taxon>Strongylidae</taxon>
        <taxon>Strongylus</taxon>
    </lineage>
</organism>
<protein>
    <submittedName>
        <fullName evidence="1">Uncharacterized protein</fullName>
    </submittedName>
</protein>
<dbReference type="AlphaFoldDB" id="A0A3P7JIS8"/>
<sequence>MNYVSVFYVFDFATAVPTNIAFQSKSMDGPPPSPKESRVSQLEQRVRELEAMMVGQSSNNTALVIPVTPTQQSKRT</sequence>
<dbReference type="OrthoDB" id="5835862at2759"/>
<evidence type="ECO:0000313" key="2">
    <source>
        <dbReference type="Proteomes" id="UP000270094"/>
    </source>
</evidence>
<keyword evidence="2" id="KW-1185">Reference proteome</keyword>
<dbReference type="EMBL" id="UYYB01109925">
    <property type="protein sequence ID" value="VDM80763.1"/>
    <property type="molecule type" value="Genomic_DNA"/>
</dbReference>
<gene>
    <name evidence="1" type="ORF">SVUK_LOCUS15761</name>
</gene>
<evidence type="ECO:0000313" key="1">
    <source>
        <dbReference type="EMBL" id="VDM80763.1"/>
    </source>
</evidence>
<dbReference type="Proteomes" id="UP000270094">
    <property type="component" value="Unassembled WGS sequence"/>
</dbReference>
<name>A0A3P7JIS8_STRVU</name>
<accession>A0A3P7JIS8</accession>